<organism evidence="2">
    <name type="scientific">Arion vulgaris</name>
    <dbReference type="NCBI Taxonomy" id="1028688"/>
    <lineage>
        <taxon>Eukaryota</taxon>
        <taxon>Metazoa</taxon>
        <taxon>Spiralia</taxon>
        <taxon>Lophotrochozoa</taxon>
        <taxon>Mollusca</taxon>
        <taxon>Gastropoda</taxon>
        <taxon>Heterobranchia</taxon>
        <taxon>Euthyneura</taxon>
        <taxon>Panpulmonata</taxon>
        <taxon>Eupulmonata</taxon>
        <taxon>Stylommatophora</taxon>
        <taxon>Helicina</taxon>
        <taxon>Arionoidea</taxon>
        <taxon>Arionidae</taxon>
        <taxon>Arion</taxon>
    </lineage>
</organism>
<proteinExistence type="predicted"/>
<evidence type="ECO:0000313" key="2">
    <source>
        <dbReference type="EMBL" id="CEK72034.1"/>
    </source>
</evidence>
<protein>
    <submittedName>
        <fullName evidence="2">Uncharacterized protein</fullName>
    </submittedName>
</protein>
<dbReference type="AlphaFoldDB" id="A0A0B6ZTT3"/>
<evidence type="ECO:0000313" key="1">
    <source>
        <dbReference type="EMBL" id="CEK72033.1"/>
    </source>
</evidence>
<dbReference type="EMBL" id="HACG01025168">
    <property type="protein sequence ID" value="CEK72033.1"/>
    <property type="molecule type" value="Transcribed_RNA"/>
</dbReference>
<reference evidence="2" key="1">
    <citation type="submission" date="2014-12" db="EMBL/GenBank/DDBJ databases">
        <title>Insight into the proteome of Arion vulgaris.</title>
        <authorList>
            <person name="Aradska J."/>
            <person name="Bulat T."/>
            <person name="Smidak R."/>
            <person name="Sarate P."/>
            <person name="Gangsoo J."/>
            <person name="Sialana F."/>
            <person name="Bilban M."/>
            <person name="Lubec G."/>
        </authorList>
    </citation>
    <scope>NUCLEOTIDE SEQUENCE</scope>
    <source>
        <tissue evidence="2">Skin</tissue>
    </source>
</reference>
<gene>
    <name evidence="2" type="primary">ORF80837</name>
    <name evidence="1" type="synonym">ORF80836</name>
</gene>
<accession>A0A0B6ZTT3</accession>
<dbReference type="EMBL" id="HACG01025169">
    <property type="protein sequence ID" value="CEK72034.1"/>
    <property type="molecule type" value="Transcribed_RNA"/>
</dbReference>
<name>A0A0B6ZTT3_9EUPU</name>
<sequence length="72" mass="8130">MNIPYGTIASLKEKASQNFEKMLLVTRKCVVQNDKEISIVTISNTDCSTCQLSLFVRKNTPLNALELIHNLF</sequence>